<keyword evidence="1" id="KW-1133">Transmembrane helix</keyword>
<dbReference type="EMBL" id="JAWJZY010000002">
    <property type="protein sequence ID" value="MEE8658493.1"/>
    <property type="molecule type" value="Genomic_DNA"/>
</dbReference>
<evidence type="ECO:0000256" key="1">
    <source>
        <dbReference type="SAM" id="Phobius"/>
    </source>
</evidence>
<reference evidence="2 3" key="1">
    <citation type="submission" date="2023-10" db="EMBL/GenBank/DDBJ databases">
        <title>Sorlinia euscelidii gen. nov., sp. nov., an acetic acid bacteria isolated from the gut of Euscelidius variegatus emitter.</title>
        <authorList>
            <person name="Michoud G."/>
            <person name="Marasco R."/>
            <person name="Seferji K."/>
            <person name="Gonella E."/>
            <person name="Garuglieri E."/>
            <person name="Alma A."/>
            <person name="Mapelli F."/>
            <person name="Borin S."/>
            <person name="Daffonchio D."/>
            <person name="Crotti E."/>
        </authorList>
    </citation>
    <scope>NUCLEOTIDE SEQUENCE [LARGE SCALE GENOMIC DNA]</scope>
    <source>
        <strain evidence="2 3">EV16P</strain>
    </source>
</reference>
<comment type="caution">
    <text evidence="2">The sequence shown here is derived from an EMBL/GenBank/DDBJ whole genome shotgun (WGS) entry which is preliminary data.</text>
</comment>
<keyword evidence="3" id="KW-1185">Reference proteome</keyword>
<keyword evidence="1" id="KW-0472">Membrane</keyword>
<organism evidence="2 3">
    <name type="scientific">Sorlinia euscelidii</name>
    <dbReference type="NCBI Taxonomy" id="3081148"/>
    <lineage>
        <taxon>Bacteria</taxon>
        <taxon>Pseudomonadati</taxon>
        <taxon>Pseudomonadota</taxon>
        <taxon>Alphaproteobacteria</taxon>
        <taxon>Acetobacterales</taxon>
        <taxon>Acetobacteraceae</taxon>
        <taxon>Sorlinia</taxon>
    </lineage>
</organism>
<proteinExistence type="predicted"/>
<sequence>MDQLAQALPGRWGVYAPLVFLTLSGLCNILAIGLKPPTWGSKNYALRKIYYLVVTWGALNLGHAANRLQCERTGLMVKREDVDRAVQVLSQNGISVLNKAKPPT</sequence>
<evidence type="ECO:0000313" key="2">
    <source>
        <dbReference type="EMBL" id="MEE8658493.1"/>
    </source>
</evidence>
<feature type="transmembrane region" description="Helical" evidence="1">
    <location>
        <begin position="49"/>
        <end position="68"/>
    </location>
</feature>
<keyword evidence="1" id="KW-0812">Transmembrane</keyword>
<feature type="transmembrane region" description="Helical" evidence="1">
    <location>
        <begin position="12"/>
        <end position="34"/>
    </location>
</feature>
<name>A0ABU7U1W9_9PROT</name>
<evidence type="ECO:0000313" key="3">
    <source>
        <dbReference type="Proteomes" id="UP001312908"/>
    </source>
</evidence>
<protein>
    <submittedName>
        <fullName evidence="2">Uncharacterized protein</fullName>
    </submittedName>
</protein>
<gene>
    <name evidence="2" type="ORF">DOFOFD_05665</name>
</gene>
<dbReference type="RefSeq" id="WP_394819414.1">
    <property type="nucleotide sequence ID" value="NZ_JAWJZY010000002.1"/>
</dbReference>
<dbReference type="Proteomes" id="UP001312908">
    <property type="component" value="Unassembled WGS sequence"/>
</dbReference>
<accession>A0ABU7U1W9</accession>